<dbReference type="PANTHER" id="PTHR15040:SF1">
    <property type="entry name" value="DERMATOPONTIN-LIKE ISOFORM X1"/>
    <property type="match status" value="1"/>
</dbReference>
<evidence type="ECO:0000256" key="2">
    <source>
        <dbReference type="ARBA" id="ARBA00008712"/>
    </source>
</evidence>
<comment type="subcellular location">
    <subcellularLocation>
        <location evidence="1">Secreted</location>
    </subcellularLocation>
</comment>
<keyword evidence="4" id="KW-1015">Disulfide bond</keyword>
<evidence type="ECO:0000313" key="6">
    <source>
        <dbReference type="Proteomes" id="UP001283361"/>
    </source>
</evidence>
<dbReference type="GO" id="GO:0031012">
    <property type="term" value="C:extracellular matrix"/>
    <property type="evidence" value="ECO:0007669"/>
    <property type="project" value="TreeGrafter"/>
</dbReference>
<evidence type="ECO:0000256" key="4">
    <source>
        <dbReference type="ARBA" id="ARBA00023157"/>
    </source>
</evidence>
<sequence>MAHASLATNVPTQCTTPIRYPIVASVEPPHGSRVSTLSSVIVCSKKNYSVGSQFTQLFEVRPNLRLRRSTHEGIFRSEVTLNNRVQYYDPWTVCQSLHCLVVLASDIMFPESRILFFLLIVTCQPTMSLRFPSSLSVLAIAVTLAISLDLIKAEDDFDNEFDQELDFECPLGQFISSVYSVHSNGAEDRRWKLGCRAPRYGAISTTCAWTEDYVNTWDEPISFMCPAHYGIAGIHSVHDNGAEDRRMKFKCCKPVNYKTSGCELSPYLNEWDAELDYSVPGGKILAGWFSVHDNSKEDRRHKMLTCTYRY</sequence>
<name>A0AAE1BEI3_9GAST</name>
<proteinExistence type="inferred from homology"/>
<keyword evidence="3" id="KW-0964">Secreted</keyword>
<evidence type="ECO:0000256" key="3">
    <source>
        <dbReference type="ARBA" id="ARBA00022525"/>
    </source>
</evidence>
<comment type="caution">
    <text evidence="5">The sequence shown here is derived from an EMBL/GenBank/DDBJ whole genome shotgun (WGS) entry which is preliminary data.</text>
</comment>
<dbReference type="InterPro" id="IPR026645">
    <property type="entry name" value="Dermatopontin"/>
</dbReference>
<keyword evidence="6" id="KW-1185">Reference proteome</keyword>
<evidence type="ECO:0008006" key="7">
    <source>
        <dbReference type="Google" id="ProtNLM"/>
    </source>
</evidence>
<organism evidence="5 6">
    <name type="scientific">Elysia crispata</name>
    <name type="common">lettuce slug</name>
    <dbReference type="NCBI Taxonomy" id="231223"/>
    <lineage>
        <taxon>Eukaryota</taxon>
        <taxon>Metazoa</taxon>
        <taxon>Spiralia</taxon>
        <taxon>Lophotrochozoa</taxon>
        <taxon>Mollusca</taxon>
        <taxon>Gastropoda</taxon>
        <taxon>Heterobranchia</taxon>
        <taxon>Euthyneura</taxon>
        <taxon>Panpulmonata</taxon>
        <taxon>Sacoglossa</taxon>
        <taxon>Placobranchoidea</taxon>
        <taxon>Plakobranchidae</taxon>
        <taxon>Elysia</taxon>
    </lineage>
</organism>
<dbReference type="EMBL" id="JAWDGP010000015">
    <property type="protein sequence ID" value="KAK3804424.1"/>
    <property type="molecule type" value="Genomic_DNA"/>
</dbReference>
<dbReference type="Proteomes" id="UP001283361">
    <property type="component" value="Unassembled WGS sequence"/>
</dbReference>
<dbReference type="GO" id="GO:0030199">
    <property type="term" value="P:collagen fibril organization"/>
    <property type="evidence" value="ECO:0007669"/>
    <property type="project" value="TreeGrafter"/>
</dbReference>
<dbReference type="GO" id="GO:0005615">
    <property type="term" value="C:extracellular space"/>
    <property type="evidence" value="ECO:0007669"/>
    <property type="project" value="TreeGrafter"/>
</dbReference>
<evidence type="ECO:0000256" key="1">
    <source>
        <dbReference type="ARBA" id="ARBA00004613"/>
    </source>
</evidence>
<gene>
    <name evidence="5" type="ORF">RRG08_006723</name>
</gene>
<evidence type="ECO:0000313" key="5">
    <source>
        <dbReference type="EMBL" id="KAK3804424.1"/>
    </source>
</evidence>
<accession>A0AAE1BEI3</accession>
<dbReference type="PANTHER" id="PTHR15040">
    <property type="entry name" value="DERMATOPONTIN-RELATED"/>
    <property type="match status" value="1"/>
</dbReference>
<dbReference type="AlphaFoldDB" id="A0AAE1BEI3"/>
<reference evidence="5" key="1">
    <citation type="journal article" date="2023" name="G3 (Bethesda)">
        <title>A reference genome for the long-term kleptoplast-retaining sea slug Elysia crispata morphotype clarki.</title>
        <authorList>
            <person name="Eastman K.E."/>
            <person name="Pendleton A.L."/>
            <person name="Shaikh M.A."/>
            <person name="Suttiyut T."/>
            <person name="Ogas R."/>
            <person name="Tomko P."/>
            <person name="Gavelis G."/>
            <person name="Widhalm J.R."/>
            <person name="Wisecaver J.H."/>
        </authorList>
    </citation>
    <scope>NUCLEOTIDE SEQUENCE</scope>
    <source>
        <strain evidence="5">ECLA1</strain>
    </source>
</reference>
<dbReference type="Pfam" id="PF14704">
    <property type="entry name" value="DERM"/>
    <property type="match status" value="1"/>
</dbReference>
<comment type="similarity">
    <text evidence="2">Belongs to the dermatopontin family.</text>
</comment>
<protein>
    <recommendedName>
        <fullName evidence="7">Dermatopontin</fullName>
    </recommendedName>
</protein>